<dbReference type="EMBL" id="JBHLVZ010000002">
    <property type="protein sequence ID" value="MFC0384370.1"/>
    <property type="molecule type" value="Genomic_DNA"/>
</dbReference>
<dbReference type="RefSeq" id="WP_377048423.1">
    <property type="nucleotide sequence ID" value="NZ_JBHLVZ010000002.1"/>
</dbReference>
<keyword evidence="1" id="KW-0472">Membrane</keyword>
<proteinExistence type="predicted"/>
<feature type="transmembrane region" description="Helical" evidence="1">
    <location>
        <begin position="178"/>
        <end position="201"/>
    </location>
</feature>
<sequence>MTGCRWMFVRGCLRCIDGVSKNVHRDDCRAGNVPVATVDQLMGTDFTQPLIYVPHGPAGGPIGDQYILPDIVWLNGFGALPYYDEHTGEWFGGDQAPIVGPVALAPEKPVEIALVTESVSTESLVVTLPLLPPLVSVPEPGSALILAAALLLLTPLQARGKGRMTYAQRLGVYRASDVVGVAVLGVGLAGLLAICLAAVLWG</sequence>
<reference evidence="2 3" key="1">
    <citation type="submission" date="2024-09" db="EMBL/GenBank/DDBJ databases">
        <authorList>
            <person name="Sun Q."/>
            <person name="Mori K."/>
        </authorList>
    </citation>
    <scope>NUCLEOTIDE SEQUENCE [LARGE SCALE GENOMIC DNA]</scope>
    <source>
        <strain evidence="2 3">CCM 7468</strain>
    </source>
</reference>
<organism evidence="2 3">
    <name type="scientific">Muricoccus vinaceus</name>
    <dbReference type="NCBI Taxonomy" id="424704"/>
    <lineage>
        <taxon>Bacteria</taxon>
        <taxon>Pseudomonadati</taxon>
        <taxon>Pseudomonadota</taxon>
        <taxon>Alphaproteobacteria</taxon>
        <taxon>Acetobacterales</taxon>
        <taxon>Roseomonadaceae</taxon>
        <taxon>Muricoccus</taxon>
    </lineage>
</organism>
<protein>
    <submittedName>
        <fullName evidence="2">Uncharacterized protein</fullName>
    </submittedName>
</protein>
<evidence type="ECO:0000313" key="3">
    <source>
        <dbReference type="Proteomes" id="UP001589789"/>
    </source>
</evidence>
<keyword evidence="1" id="KW-0812">Transmembrane</keyword>
<name>A0ABV6INM7_9PROT</name>
<gene>
    <name evidence="2" type="ORF">ACFFIC_02250</name>
</gene>
<evidence type="ECO:0000313" key="2">
    <source>
        <dbReference type="EMBL" id="MFC0384370.1"/>
    </source>
</evidence>
<evidence type="ECO:0000256" key="1">
    <source>
        <dbReference type="SAM" id="Phobius"/>
    </source>
</evidence>
<dbReference type="Proteomes" id="UP001589789">
    <property type="component" value="Unassembled WGS sequence"/>
</dbReference>
<comment type="caution">
    <text evidence="2">The sequence shown here is derived from an EMBL/GenBank/DDBJ whole genome shotgun (WGS) entry which is preliminary data.</text>
</comment>
<accession>A0ABV6INM7</accession>
<keyword evidence="1" id="KW-1133">Transmembrane helix</keyword>
<keyword evidence="3" id="KW-1185">Reference proteome</keyword>